<evidence type="ECO:0000256" key="1">
    <source>
        <dbReference type="ARBA" id="ARBA00004173"/>
    </source>
</evidence>
<evidence type="ECO:0000313" key="8">
    <source>
        <dbReference type="Proteomes" id="UP000053342"/>
    </source>
</evidence>
<accession>A0A0D2A779</accession>
<evidence type="ECO:0000256" key="2">
    <source>
        <dbReference type="ARBA" id="ARBA00004240"/>
    </source>
</evidence>
<proteinExistence type="predicted"/>
<sequence>VSHRLNFLNTVWPESKISPDNVVVDFVFIHDLDPRNNSEHAQATWTGNEHFWPQEFLPKSLDDNIRVLIYGYNSISANKVSTHADNFLLCLEIERTECPTRPMVFICHGFGGLIVKQALIKSRMADYFSAILNSTIGLVFFETHNNASKYTSRARKKLADMGALSVNDNFETIDLSIPIISLKNTCKFDSMDSLGYKTVISHIERMMKGISEVARADSIAKEGQ</sequence>
<keyword evidence="6" id="KW-0472">Membrane</keyword>
<dbReference type="InterPro" id="IPR052374">
    <property type="entry name" value="SERAC1"/>
</dbReference>
<reference evidence="7 8" key="1">
    <citation type="submission" date="2015-01" db="EMBL/GenBank/DDBJ databases">
        <title>The Genome Sequence of Exophiala oligosperma CBS72588.</title>
        <authorList>
            <consortium name="The Broad Institute Genomics Platform"/>
            <person name="Cuomo C."/>
            <person name="de Hoog S."/>
            <person name="Gorbushina A."/>
            <person name="Stielow B."/>
            <person name="Teixiera M."/>
            <person name="Abouelleil A."/>
            <person name="Chapman S.B."/>
            <person name="Priest M."/>
            <person name="Young S.K."/>
            <person name="Wortman J."/>
            <person name="Nusbaum C."/>
            <person name="Birren B."/>
        </authorList>
    </citation>
    <scope>NUCLEOTIDE SEQUENCE [LARGE SCALE GENOMIC DNA]</scope>
    <source>
        <strain evidence="7 8">CBS 72588</strain>
    </source>
</reference>
<feature type="non-terminal residue" evidence="7">
    <location>
        <position position="1"/>
    </location>
</feature>
<protein>
    <recommendedName>
        <fullName evidence="9">DUF676 domain-containing protein</fullName>
    </recommendedName>
</protein>
<dbReference type="Proteomes" id="UP000053342">
    <property type="component" value="Unassembled WGS sequence"/>
</dbReference>
<keyword evidence="8" id="KW-1185">Reference proteome</keyword>
<dbReference type="GO" id="GO:0005783">
    <property type="term" value="C:endoplasmic reticulum"/>
    <property type="evidence" value="ECO:0007669"/>
    <property type="project" value="UniProtKB-SubCell"/>
</dbReference>
<dbReference type="PANTHER" id="PTHR48182">
    <property type="entry name" value="PROTEIN SERAC1"/>
    <property type="match status" value="1"/>
</dbReference>
<evidence type="ECO:0000256" key="6">
    <source>
        <dbReference type="ARBA" id="ARBA00023136"/>
    </source>
</evidence>
<organism evidence="7 8">
    <name type="scientific">Exophiala oligosperma</name>
    <dbReference type="NCBI Taxonomy" id="215243"/>
    <lineage>
        <taxon>Eukaryota</taxon>
        <taxon>Fungi</taxon>
        <taxon>Dikarya</taxon>
        <taxon>Ascomycota</taxon>
        <taxon>Pezizomycotina</taxon>
        <taxon>Eurotiomycetes</taxon>
        <taxon>Chaetothyriomycetidae</taxon>
        <taxon>Chaetothyriales</taxon>
        <taxon>Herpotrichiellaceae</taxon>
        <taxon>Exophiala</taxon>
    </lineage>
</organism>
<keyword evidence="4" id="KW-0256">Endoplasmic reticulum</keyword>
<dbReference type="InterPro" id="IPR029058">
    <property type="entry name" value="AB_hydrolase_fold"/>
</dbReference>
<comment type="subcellular location">
    <subcellularLocation>
        <location evidence="2">Endoplasmic reticulum</location>
    </subcellularLocation>
    <subcellularLocation>
        <location evidence="3">Membrane</location>
    </subcellularLocation>
    <subcellularLocation>
        <location evidence="1">Mitochondrion</location>
    </subcellularLocation>
</comment>
<dbReference type="PANTHER" id="PTHR48182:SF2">
    <property type="entry name" value="PROTEIN SERAC1"/>
    <property type="match status" value="1"/>
</dbReference>
<dbReference type="EMBL" id="KN847370">
    <property type="protein sequence ID" value="KIW36181.1"/>
    <property type="molecule type" value="Genomic_DNA"/>
</dbReference>
<dbReference type="GO" id="GO:0016020">
    <property type="term" value="C:membrane"/>
    <property type="evidence" value="ECO:0007669"/>
    <property type="project" value="UniProtKB-SubCell"/>
</dbReference>
<evidence type="ECO:0000256" key="3">
    <source>
        <dbReference type="ARBA" id="ARBA00004370"/>
    </source>
</evidence>
<name>A0A0D2A779_9EURO</name>
<keyword evidence="5" id="KW-0496">Mitochondrion</keyword>
<gene>
    <name evidence="7" type="ORF">PV06_11545</name>
</gene>
<evidence type="ECO:0000256" key="5">
    <source>
        <dbReference type="ARBA" id="ARBA00023128"/>
    </source>
</evidence>
<dbReference type="AlphaFoldDB" id="A0A0D2A779"/>
<dbReference type="HOGENOM" id="CLU_1237584_0_0_1"/>
<evidence type="ECO:0000256" key="4">
    <source>
        <dbReference type="ARBA" id="ARBA00022824"/>
    </source>
</evidence>
<evidence type="ECO:0000313" key="7">
    <source>
        <dbReference type="EMBL" id="KIW36181.1"/>
    </source>
</evidence>
<dbReference type="RefSeq" id="XP_016256397.1">
    <property type="nucleotide sequence ID" value="XM_016413237.1"/>
</dbReference>
<dbReference type="SUPFAM" id="SSF53474">
    <property type="entry name" value="alpha/beta-Hydrolases"/>
    <property type="match status" value="1"/>
</dbReference>
<dbReference type="OrthoDB" id="4115537at2759"/>
<dbReference type="VEuPathDB" id="FungiDB:PV06_11545"/>
<dbReference type="GeneID" id="27363619"/>
<evidence type="ECO:0008006" key="9">
    <source>
        <dbReference type="Google" id="ProtNLM"/>
    </source>
</evidence>
<dbReference type="GO" id="GO:0005739">
    <property type="term" value="C:mitochondrion"/>
    <property type="evidence" value="ECO:0007669"/>
    <property type="project" value="UniProtKB-SubCell"/>
</dbReference>